<keyword evidence="4 7" id="KW-1133">Transmembrane helix</keyword>
<dbReference type="KEGG" id="aak:AA2016_3807"/>
<organism evidence="10 12">
    <name type="scientific">Aminobacter aminovorans</name>
    <name type="common">Chelatobacter heintzii</name>
    <dbReference type="NCBI Taxonomy" id="83263"/>
    <lineage>
        <taxon>Bacteria</taxon>
        <taxon>Pseudomonadati</taxon>
        <taxon>Pseudomonadota</taxon>
        <taxon>Alphaproteobacteria</taxon>
        <taxon>Hyphomicrobiales</taxon>
        <taxon>Phyllobacteriaceae</taxon>
        <taxon>Aminobacter</taxon>
    </lineage>
</organism>
<feature type="compositionally biased region" description="Basic and acidic residues" evidence="6">
    <location>
        <begin position="817"/>
        <end position="832"/>
    </location>
</feature>
<dbReference type="InterPro" id="IPR025405">
    <property type="entry name" value="DUF4131"/>
</dbReference>
<accession>A0AAC8YQR8</accession>
<feature type="transmembrane region" description="Helical" evidence="7">
    <location>
        <begin position="374"/>
        <end position="392"/>
    </location>
</feature>
<feature type="compositionally biased region" description="Low complexity" evidence="6">
    <location>
        <begin position="838"/>
        <end position="853"/>
    </location>
</feature>
<feature type="transmembrane region" description="Helical" evidence="7">
    <location>
        <begin position="550"/>
        <end position="569"/>
    </location>
</feature>
<keyword evidence="5 7" id="KW-0472">Membrane</keyword>
<feature type="region of interest" description="Disordered" evidence="6">
    <location>
        <begin position="1"/>
        <end position="20"/>
    </location>
</feature>
<protein>
    <submittedName>
        <fullName evidence="10 11">Competence protein</fullName>
    </submittedName>
</protein>
<gene>
    <name evidence="10" type="ORF">AA2016_3807</name>
    <name evidence="11" type="ORF">FHS67_000876</name>
</gene>
<evidence type="ECO:0000259" key="9">
    <source>
        <dbReference type="Pfam" id="PF13567"/>
    </source>
</evidence>
<keyword evidence="3 7" id="KW-0812">Transmembrane</keyword>
<feature type="domain" description="DUF4131" evidence="9">
    <location>
        <begin position="118"/>
        <end position="265"/>
    </location>
</feature>
<dbReference type="InterPro" id="IPR052159">
    <property type="entry name" value="Competence_DNA_uptake"/>
</dbReference>
<keyword evidence="13" id="KW-1185">Reference proteome</keyword>
<evidence type="ECO:0000256" key="7">
    <source>
        <dbReference type="SAM" id="Phobius"/>
    </source>
</evidence>
<dbReference type="PANTHER" id="PTHR30619">
    <property type="entry name" value="DNA INTERNALIZATION/COMPETENCE PROTEIN COMEC/REC2"/>
    <property type="match status" value="1"/>
</dbReference>
<evidence type="ECO:0000313" key="12">
    <source>
        <dbReference type="Proteomes" id="UP000075755"/>
    </source>
</evidence>
<dbReference type="Proteomes" id="UP000577697">
    <property type="component" value="Unassembled WGS sequence"/>
</dbReference>
<evidence type="ECO:0000313" key="10">
    <source>
        <dbReference type="EMBL" id="AMS42727.1"/>
    </source>
</evidence>
<feature type="transmembrane region" description="Helical" evidence="7">
    <location>
        <begin position="517"/>
        <end position="544"/>
    </location>
</feature>
<dbReference type="GO" id="GO:0005886">
    <property type="term" value="C:plasma membrane"/>
    <property type="evidence" value="ECO:0007669"/>
    <property type="project" value="UniProtKB-SubCell"/>
</dbReference>
<feature type="transmembrane region" description="Helical" evidence="7">
    <location>
        <begin position="333"/>
        <end position="362"/>
    </location>
</feature>
<dbReference type="RefSeq" id="WP_083948596.1">
    <property type="nucleotide sequence ID" value="NZ_CP015005.1"/>
</dbReference>
<dbReference type="Proteomes" id="UP000075755">
    <property type="component" value="Chromosome"/>
</dbReference>
<dbReference type="NCBIfam" id="TIGR00360">
    <property type="entry name" value="ComEC_N-term"/>
    <property type="match status" value="1"/>
</dbReference>
<feature type="transmembrane region" description="Helical" evidence="7">
    <location>
        <begin position="90"/>
        <end position="109"/>
    </location>
</feature>
<name>A0AAC8YQR8_AMIAI</name>
<proteinExistence type="predicted"/>
<evidence type="ECO:0000259" key="8">
    <source>
        <dbReference type="Pfam" id="PF03772"/>
    </source>
</evidence>
<evidence type="ECO:0000313" key="13">
    <source>
        <dbReference type="Proteomes" id="UP000577697"/>
    </source>
</evidence>
<evidence type="ECO:0000256" key="2">
    <source>
        <dbReference type="ARBA" id="ARBA00022475"/>
    </source>
</evidence>
<evidence type="ECO:0000256" key="4">
    <source>
        <dbReference type="ARBA" id="ARBA00022989"/>
    </source>
</evidence>
<dbReference type="Pfam" id="PF03772">
    <property type="entry name" value="Competence"/>
    <property type="match status" value="1"/>
</dbReference>
<evidence type="ECO:0000313" key="11">
    <source>
        <dbReference type="EMBL" id="MBB3704573.1"/>
    </source>
</evidence>
<evidence type="ECO:0000256" key="3">
    <source>
        <dbReference type="ARBA" id="ARBA00022692"/>
    </source>
</evidence>
<feature type="transmembrane region" description="Helical" evidence="7">
    <location>
        <begin position="479"/>
        <end position="505"/>
    </location>
</feature>
<reference evidence="10 12" key="1">
    <citation type="submission" date="2016-03" db="EMBL/GenBank/DDBJ databases">
        <title>Complete genome of Aminobacter aminovorans KCTC 2477.</title>
        <authorList>
            <person name="Kim K.M."/>
        </authorList>
    </citation>
    <scope>NUCLEOTIDE SEQUENCE [LARGE SCALE GENOMIC DNA]</scope>
    <source>
        <strain evidence="10 12">KCTC 2477</strain>
    </source>
</reference>
<evidence type="ECO:0000256" key="5">
    <source>
        <dbReference type="ARBA" id="ARBA00023136"/>
    </source>
</evidence>
<dbReference type="EMBL" id="JACICB010000003">
    <property type="protein sequence ID" value="MBB3704573.1"/>
    <property type="molecule type" value="Genomic_DNA"/>
</dbReference>
<dbReference type="EMBL" id="CP015005">
    <property type="protein sequence ID" value="AMS42727.1"/>
    <property type="molecule type" value="Genomic_DNA"/>
</dbReference>
<dbReference type="Pfam" id="PF13567">
    <property type="entry name" value="DUF4131"/>
    <property type="match status" value="1"/>
</dbReference>
<evidence type="ECO:0000256" key="6">
    <source>
        <dbReference type="SAM" id="MobiDB-lite"/>
    </source>
</evidence>
<feature type="transmembrane region" description="Helical" evidence="7">
    <location>
        <begin position="138"/>
        <end position="157"/>
    </location>
</feature>
<evidence type="ECO:0000256" key="1">
    <source>
        <dbReference type="ARBA" id="ARBA00004651"/>
    </source>
</evidence>
<dbReference type="AlphaFoldDB" id="A0AAC8YQR8"/>
<feature type="domain" description="ComEC/Rec2-related protein" evidence="8">
    <location>
        <begin position="312"/>
        <end position="602"/>
    </location>
</feature>
<keyword evidence="2" id="KW-1003">Cell membrane</keyword>
<feature type="transmembrane region" description="Helical" evidence="7">
    <location>
        <begin position="576"/>
        <end position="595"/>
    </location>
</feature>
<feature type="region of interest" description="Disordered" evidence="6">
    <location>
        <begin position="37"/>
        <end position="56"/>
    </location>
</feature>
<feature type="region of interest" description="Disordered" evidence="6">
    <location>
        <begin position="816"/>
        <end position="853"/>
    </location>
</feature>
<reference evidence="11 13" key="2">
    <citation type="submission" date="2020-08" db="EMBL/GenBank/DDBJ databases">
        <title>Genomic Encyclopedia of Type Strains, Phase IV (KMG-IV): sequencing the most valuable type-strain genomes for metagenomic binning, comparative biology and taxonomic classification.</title>
        <authorList>
            <person name="Goeker M."/>
        </authorList>
    </citation>
    <scope>NUCLEOTIDE SEQUENCE [LARGE SCALE GENOMIC DNA]</scope>
    <source>
        <strain evidence="11 13">DSM 10368</strain>
    </source>
</reference>
<dbReference type="InterPro" id="IPR004477">
    <property type="entry name" value="ComEC_N"/>
</dbReference>
<comment type="subcellular location">
    <subcellularLocation>
        <location evidence="1">Cell membrane</location>
        <topology evidence="1">Multi-pass membrane protein</topology>
    </subcellularLocation>
</comment>
<sequence length="853" mass="89946">MGDRMREGQAGNNPVVEASERDLLTSPAVPAVAWTPPALPERDAAPDADASPFQRGHKSWLRQGSQLLVGHRIAARSTLAAIETELDRGAAFLLLPVFLAAGALVYFALPNEPDLAPLVIVSATQAVLAFLTRGRRPVHYALAALAASMLGMAGAKFETERMATKMLGAEISTAITGRVVEIDNLDKGRVRLTLDVLATARPVLRYTPDRVRLVARKLPEGVMAGSEVTGYVRLMPPSGPVRPGSYDFSFESYFDGIGASGFFMKGPEFAATTQPLSASDRAFASIENVRQKIAQRIRDRIGGPEGEIAAALVVGVSGGIPEDVNEALRRTGLYHIISISGLHMAMVAGTVMLLMRLCFAAFPGFTSHRPVKKYAAGAALLAIGGYLFISGAEVAAQRSFIMLAVMLTAVLFDRAALTMRNLAISAVVVIMISPHEVVGPSFQMSFAATAALVGAYAWWSDRREEQALPVGQRSLPSKIWRWLATVAIGLAATSVIAGLATSVLGAWHFQRVSPLSLFANLAVSPFVSVLVMPFAVMAGIFMPLGLDGPFLDTMGFGLKAMIGIATWFSERSPVDAVGLISSHAVLLLIAALVIASTATTWLRAAALPFAALGLLMVVETETPNVLVSEDGRLVGVPVDDGKLAVNRVRPNQFTVDNWQRALASETLVTPARSAANATNGTVRLPSETGSLPTAEADVAGTIPGKPVSGELNAAGADAFVCDSGLCTVQQPEGARIVHAANASAAARACDNANLIVVDDATASDVCPGVAVLTKRELARLGSASIFITAAAAGVDRAVEIRHAVAEPYRPWHAQRQFSREARGLPPYKRVEMPPKTSAGATTAHPKAPTATTR</sequence>
<dbReference type="PANTHER" id="PTHR30619:SF1">
    <property type="entry name" value="RECOMBINATION PROTEIN 2"/>
    <property type="match status" value="1"/>
</dbReference>